<gene>
    <name evidence="1" type="ORF">GCM10007415_29090</name>
</gene>
<dbReference type="Pfam" id="PF19265">
    <property type="entry name" value="DUF5908"/>
    <property type="match status" value="1"/>
</dbReference>
<dbReference type="RefSeq" id="WP_188506799.1">
    <property type="nucleotide sequence ID" value="NZ_BMER01000003.1"/>
</dbReference>
<name>A0A917HWN9_9SPHI</name>
<protein>
    <submittedName>
        <fullName evidence="1">Uncharacterized protein</fullName>
    </submittedName>
</protein>
<dbReference type="EMBL" id="BMER01000003">
    <property type="protein sequence ID" value="GGG92477.1"/>
    <property type="molecule type" value="Genomic_DNA"/>
</dbReference>
<dbReference type="InterPro" id="IPR045459">
    <property type="entry name" value="DUF5908"/>
</dbReference>
<reference evidence="1" key="1">
    <citation type="journal article" date="2014" name="Int. J. Syst. Evol. Microbiol.">
        <title>Complete genome sequence of Corynebacterium casei LMG S-19264T (=DSM 44701T), isolated from a smear-ripened cheese.</title>
        <authorList>
            <consortium name="US DOE Joint Genome Institute (JGI-PGF)"/>
            <person name="Walter F."/>
            <person name="Albersmeier A."/>
            <person name="Kalinowski J."/>
            <person name="Ruckert C."/>
        </authorList>
    </citation>
    <scope>NUCLEOTIDE SEQUENCE</scope>
    <source>
        <strain evidence="1">CGMCC 1.12195</strain>
    </source>
</reference>
<dbReference type="AlphaFoldDB" id="A0A917HWN9"/>
<evidence type="ECO:0000313" key="1">
    <source>
        <dbReference type="EMBL" id="GGG92477.1"/>
    </source>
</evidence>
<dbReference type="Proteomes" id="UP000660862">
    <property type="component" value="Unassembled WGS sequence"/>
</dbReference>
<keyword evidence="2" id="KW-1185">Reference proteome</keyword>
<comment type="caution">
    <text evidence="1">The sequence shown here is derived from an EMBL/GenBank/DDBJ whole genome shotgun (WGS) entry which is preliminary data.</text>
</comment>
<organism evidence="1 2">
    <name type="scientific">Parapedobacter pyrenivorans</name>
    <dbReference type="NCBI Taxonomy" id="1305674"/>
    <lineage>
        <taxon>Bacteria</taxon>
        <taxon>Pseudomonadati</taxon>
        <taxon>Bacteroidota</taxon>
        <taxon>Sphingobacteriia</taxon>
        <taxon>Sphingobacteriales</taxon>
        <taxon>Sphingobacteriaceae</taxon>
        <taxon>Parapedobacter</taxon>
    </lineage>
</organism>
<sequence>MPIIIKEMVVRTTVEKSATQPAMDSAAVAKLKTALLREVGLEQERKSNWKKER</sequence>
<evidence type="ECO:0000313" key="2">
    <source>
        <dbReference type="Proteomes" id="UP000660862"/>
    </source>
</evidence>
<accession>A0A917HWN9</accession>
<reference evidence="1" key="2">
    <citation type="submission" date="2020-09" db="EMBL/GenBank/DDBJ databases">
        <authorList>
            <person name="Sun Q."/>
            <person name="Zhou Y."/>
        </authorList>
    </citation>
    <scope>NUCLEOTIDE SEQUENCE</scope>
    <source>
        <strain evidence="1">CGMCC 1.12195</strain>
    </source>
</reference>
<proteinExistence type="predicted"/>